<dbReference type="CDD" id="cd00082">
    <property type="entry name" value="HisKA"/>
    <property type="match status" value="1"/>
</dbReference>
<dbReference type="Pfam" id="PF08448">
    <property type="entry name" value="PAS_4"/>
    <property type="match status" value="1"/>
</dbReference>
<evidence type="ECO:0000256" key="10">
    <source>
        <dbReference type="ARBA" id="ARBA00022840"/>
    </source>
</evidence>
<evidence type="ECO:0000256" key="8">
    <source>
        <dbReference type="ARBA" id="ARBA00022741"/>
    </source>
</evidence>
<dbReference type="Gene3D" id="1.10.287.130">
    <property type="match status" value="1"/>
</dbReference>
<dbReference type="Pfam" id="PF01627">
    <property type="entry name" value="Hpt"/>
    <property type="match status" value="1"/>
</dbReference>
<dbReference type="Pfam" id="PF13426">
    <property type="entry name" value="PAS_9"/>
    <property type="match status" value="1"/>
</dbReference>
<dbReference type="EC" id="2.7.13.3" evidence="3"/>
<dbReference type="SUPFAM" id="SSF55781">
    <property type="entry name" value="GAF domain-like"/>
    <property type="match status" value="1"/>
</dbReference>
<evidence type="ECO:0000259" key="20">
    <source>
        <dbReference type="PROSITE" id="PS50894"/>
    </source>
</evidence>
<evidence type="ECO:0000313" key="21">
    <source>
        <dbReference type="EMBL" id="ADQ16277.1"/>
    </source>
</evidence>
<dbReference type="InterPro" id="IPR008207">
    <property type="entry name" value="Sig_transdc_His_kin_Hpt_dom"/>
</dbReference>
<dbReference type="eggNOG" id="COG2203">
    <property type="taxonomic scope" value="Bacteria"/>
</dbReference>
<dbReference type="GO" id="GO:0005886">
    <property type="term" value="C:plasma membrane"/>
    <property type="evidence" value="ECO:0007669"/>
    <property type="project" value="UniProtKB-SubCell"/>
</dbReference>
<organism evidence="21 22">
    <name type="scientific">Leadbetterella byssophila (strain DSM 17132 / JCM 16389 / KACC 11308 / NBRC 106382 / 4M15)</name>
    <dbReference type="NCBI Taxonomy" id="649349"/>
    <lineage>
        <taxon>Bacteria</taxon>
        <taxon>Pseudomonadati</taxon>
        <taxon>Bacteroidota</taxon>
        <taxon>Cytophagia</taxon>
        <taxon>Cytophagales</taxon>
        <taxon>Leadbetterellaceae</taxon>
        <taxon>Leadbetterella</taxon>
    </lineage>
</organism>
<evidence type="ECO:0000256" key="7">
    <source>
        <dbReference type="ARBA" id="ARBA00022692"/>
    </source>
</evidence>
<dbReference type="InterPro" id="IPR005467">
    <property type="entry name" value="His_kinase_dom"/>
</dbReference>
<feature type="domain" description="PAC" evidence="19">
    <location>
        <begin position="478"/>
        <end position="529"/>
    </location>
</feature>
<evidence type="ECO:0000256" key="3">
    <source>
        <dbReference type="ARBA" id="ARBA00012438"/>
    </source>
</evidence>
<keyword evidence="22" id="KW-1185">Reference proteome</keyword>
<evidence type="ECO:0000313" key="22">
    <source>
        <dbReference type="Proteomes" id="UP000007435"/>
    </source>
</evidence>
<dbReference type="SMART" id="SM00448">
    <property type="entry name" value="REC"/>
    <property type="match status" value="2"/>
</dbReference>
<feature type="domain" description="Response regulatory" evidence="17">
    <location>
        <begin position="908"/>
        <end position="1028"/>
    </location>
</feature>
<dbReference type="GO" id="GO:0000155">
    <property type="term" value="F:phosphorelay sensor kinase activity"/>
    <property type="evidence" value="ECO:0007669"/>
    <property type="project" value="InterPro"/>
</dbReference>
<evidence type="ECO:0000256" key="12">
    <source>
        <dbReference type="ARBA" id="ARBA00023012"/>
    </source>
</evidence>
<dbReference type="Gene3D" id="1.20.120.160">
    <property type="entry name" value="HPT domain"/>
    <property type="match status" value="1"/>
</dbReference>
<keyword evidence="11" id="KW-1133">Transmembrane helix</keyword>
<dbReference type="SUPFAM" id="SSF55874">
    <property type="entry name" value="ATPase domain of HSP90 chaperone/DNA topoisomerase II/histidine kinase"/>
    <property type="match status" value="1"/>
</dbReference>
<dbReference type="InterPro" id="IPR036890">
    <property type="entry name" value="HATPase_C_sf"/>
</dbReference>
<feature type="domain" description="Histidine kinase" evidence="16">
    <location>
        <begin position="673"/>
        <end position="894"/>
    </location>
</feature>
<dbReference type="SMART" id="SM00065">
    <property type="entry name" value="GAF"/>
    <property type="match status" value="1"/>
</dbReference>
<dbReference type="FunFam" id="1.10.287.130:FF:000003">
    <property type="entry name" value="Histidine kinase"/>
    <property type="match status" value="1"/>
</dbReference>
<dbReference type="InterPro" id="IPR036641">
    <property type="entry name" value="HPT_dom_sf"/>
</dbReference>
<dbReference type="eggNOG" id="COG2198">
    <property type="taxonomic scope" value="Bacteria"/>
</dbReference>
<dbReference type="KEGG" id="lby:Lbys_0503"/>
<feature type="modified residue" description="Phosphohistidine" evidence="14">
    <location>
        <position position="1234"/>
    </location>
</feature>
<dbReference type="Pfam" id="PF01590">
    <property type="entry name" value="GAF"/>
    <property type="match status" value="1"/>
</dbReference>
<dbReference type="SMART" id="SM00091">
    <property type="entry name" value="PAS"/>
    <property type="match status" value="3"/>
</dbReference>
<dbReference type="PRINTS" id="PR00344">
    <property type="entry name" value="BCTRLSENSOR"/>
</dbReference>
<evidence type="ECO:0000256" key="6">
    <source>
        <dbReference type="ARBA" id="ARBA00022679"/>
    </source>
</evidence>
<reference key="1">
    <citation type="submission" date="2010-11" db="EMBL/GenBank/DDBJ databases">
        <title>The complete genome of Leadbetterella byssophila DSM 17132.</title>
        <authorList>
            <consortium name="US DOE Joint Genome Institute (JGI-PGF)"/>
            <person name="Lucas S."/>
            <person name="Copeland A."/>
            <person name="Lapidus A."/>
            <person name="Glavina del Rio T."/>
            <person name="Dalin E."/>
            <person name="Tice H."/>
            <person name="Bruce D."/>
            <person name="Goodwin L."/>
            <person name="Pitluck S."/>
            <person name="Kyrpides N."/>
            <person name="Mavromatis K."/>
            <person name="Ivanova N."/>
            <person name="Teshima H."/>
            <person name="Brettin T."/>
            <person name="Detter J.C."/>
            <person name="Han C."/>
            <person name="Tapia R."/>
            <person name="Land M."/>
            <person name="Hauser L."/>
            <person name="Markowitz V."/>
            <person name="Cheng J.-F."/>
            <person name="Hugenholtz P."/>
            <person name="Woyke T."/>
            <person name="Wu D."/>
            <person name="Tindall B."/>
            <person name="Pomrenke H.G."/>
            <person name="Brambilla E."/>
            <person name="Klenk H.-P."/>
            <person name="Eisen J.A."/>
        </authorList>
    </citation>
    <scope>NUCLEOTIDE SEQUENCE [LARGE SCALE GENOMIC DNA]</scope>
    <source>
        <strain>DSM 17132</strain>
    </source>
</reference>
<gene>
    <name evidence="21" type="ordered locus">Lbys_0503</name>
</gene>
<evidence type="ECO:0000256" key="9">
    <source>
        <dbReference type="ARBA" id="ARBA00022777"/>
    </source>
</evidence>
<dbReference type="eggNOG" id="COG0784">
    <property type="taxonomic scope" value="Bacteria"/>
</dbReference>
<keyword evidence="8" id="KW-0547">Nucleotide-binding</keyword>
<sequence length="1288" mass="147715">MAELPNNEEERIERLHLLNLIEVGFDPEFDSCVQAACAMAQTPAGYISVMTQDTQKVQSCIGLYWDKAKREETVCQYAILEGKPLIINDTLEDERTQNNDFLIRNGIRFYAGFPILTDDGLALGTLCVLDYVPRKLEHEQILALEGFSKTISLLYLQKQSRVHADYYHKILSITNNLVLVLDTDLQIKKVNPAFESLFNMGQKVARGKDFKALFKESENWPNDYPLKLASEDGFYFTSTTDQPKTIIQWRLKREEQFNEIFCFGRNVTQEVEEKKKLENSERRFRKFFEKAIGYMSMHDMTGKILAVNEKGRQQLGYEALDLSQMKLQDLLPEKHLPEYNEYIKRIYKNKEDSGMMVLKTKSGDETYWLYNNILERDSQQNPYVISTALNLTERINLEKDLLYTKEILERTSQVARVGGWELDCQTGKMFWSKTTRIIHGVGPDFEVNEENALDFFEEEDREKFLNIVSKAKEEGTPYDVELRILRTNGEKIWVRLQGYPDIEKGKCRRIYGILQDIDSLKRMLLEIQEKEAMLSSFVKHVPAAVAMLDLNLNYISTSKRWREEFFGGGENPVSQSLFSLFPGMPDYLKEIYYKAVEGTPYKNYDEVVVVQGKDEPQHYYWEVRPWKYADDRIGGVIVSALNNTESIAIQKELKEAMKSAEQANAAKSQFLANMSHEIRTPLNGVIGFSDLLLKTPLNATQRQYLNYINESGSSLMQIINDILDFSKVEAGKMELDEAFHSIYDLSDQVINVVMYQAQVKNIELLLDVQHGLPAAVLLDEARVKQVLVNLLGNAVKFTEEGEVELAVRQISRTDKEIGLRFLVRDTGIGIPEEKKERIFDAFTQEDSSISKRYGGTGLGLTISNSILKHMGSKLYLESEVGWGSTFYFDLVLEYTEELKDEIEVPLKRVLIVDDNEKNRVILKDMLQYKNVETVLAEDGMRALKILENDLNFDAILMDFHMPGKSGLDTIAEVRNLFQIQKKETPLVVLHTSSDQPDLFAEFKKLDNSYFLLKPIRSEELYRTLRNAANRIQESVQLTLPDAQEQSAVNEVKILIADDNPVNMALNLRVLKIALPNAEIYQAKDGLEALEICKKVHFDIILMDVQMPKMDGLEATRTIRTLPGYESIPIIGVSAGTTEGEKENGLKAGMTDFLPKPFKQQALWEKIKPYLSEEEGPSKEIERWDMSILEEQTGGDEEFKMIFLETLKQELEKSFEDLEKNPYFEDRISAKQVLHKLKGTAGTAGLTLLYEKVKCAESLCVEGNPEPELYHEVREELSKSLQLITLFFG</sequence>
<dbReference type="SUPFAM" id="SSF55785">
    <property type="entry name" value="PYP-like sensor domain (PAS domain)"/>
    <property type="match status" value="4"/>
</dbReference>
<reference evidence="21 22" key="2">
    <citation type="journal article" date="2011" name="Stand. Genomic Sci.">
        <title>Complete genome sequence of Leadbetterella byssophila type strain (4M15).</title>
        <authorList>
            <person name="Abt B."/>
            <person name="Teshima H."/>
            <person name="Lucas S."/>
            <person name="Lapidus A."/>
            <person name="Del Rio T.G."/>
            <person name="Nolan M."/>
            <person name="Tice H."/>
            <person name="Cheng J.F."/>
            <person name="Pitluck S."/>
            <person name="Liolios K."/>
            <person name="Pagani I."/>
            <person name="Ivanova N."/>
            <person name="Mavromatis K."/>
            <person name="Pati A."/>
            <person name="Tapia R."/>
            <person name="Han C."/>
            <person name="Goodwin L."/>
            <person name="Chen A."/>
            <person name="Palaniappan K."/>
            <person name="Land M."/>
            <person name="Hauser L."/>
            <person name="Chang Y.J."/>
            <person name="Jeffries C.D."/>
            <person name="Rohde M."/>
            <person name="Goker M."/>
            <person name="Tindall B.J."/>
            <person name="Detter J.C."/>
            <person name="Woyke T."/>
            <person name="Bristow J."/>
            <person name="Eisen J.A."/>
            <person name="Markowitz V."/>
            <person name="Hugenholtz P."/>
            <person name="Klenk H.P."/>
            <person name="Kyrpides N.C."/>
        </authorList>
    </citation>
    <scope>NUCLEOTIDE SEQUENCE [LARGE SCALE GENOMIC DNA]</scope>
    <source>
        <strain evidence="22">DSM 17132 / JCM 16389 / KACC 11308 / NBRC 106382 / 4M15</strain>
    </source>
</reference>
<comment type="subcellular location">
    <subcellularLocation>
        <location evidence="2">Cell membrane</location>
        <topology evidence="2">Multi-pass membrane protein</topology>
    </subcellularLocation>
</comment>
<dbReference type="InterPro" id="IPR004358">
    <property type="entry name" value="Sig_transdc_His_kin-like_C"/>
</dbReference>
<keyword evidence="12" id="KW-0902">Two-component regulatory system</keyword>
<dbReference type="SUPFAM" id="SSF47226">
    <property type="entry name" value="Histidine-containing phosphotransfer domain, HPT domain"/>
    <property type="match status" value="1"/>
</dbReference>
<dbReference type="Gene3D" id="3.40.50.2300">
    <property type="match status" value="2"/>
</dbReference>
<dbReference type="EMBL" id="CP002305">
    <property type="protein sequence ID" value="ADQ16277.1"/>
    <property type="molecule type" value="Genomic_DNA"/>
</dbReference>
<dbReference type="CDD" id="cd00156">
    <property type="entry name" value="REC"/>
    <property type="match status" value="1"/>
</dbReference>
<feature type="modified residue" description="4-aspartylphosphate" evidence="15">
    <location>
        <position position="1103"/>
    </location>
</feature>
<keyword evidence="4" id="KW-1003">Cell membrane</keyword>
<evidence type="ECO:0000256" key="15">
    <source>
        <dbReference type="PROSITE-ProRule" id="PRU00169"/>
    </source>
</evidence>
<dbReference type="Gene3D" id="3.30.450.20">
    <property type="entry name" value="PAS domain"/>
    <property type="match status" value="4"/>
</dbReference>
<keyword evidence="9 21" id="KW-0418">Kinase</keyword>
<keyword evidence="5 15" id="KW-0597">Phosphoprotein</keyword>
<dbReference type="InterPro" id="IPR001789">
    <property type="entry name" value="Sig_transdc_resp-reg_receiver"/>
</dbReference>
<dbReference type="InterPro" id="IPR000014">
    <property type="entry name" value="PAS"/>
</dbReference>
<dbReference type="Proteomes" id="UP000007435">
    <property type="component" value="Chromosome"/>
</dbReference>
<dbReference type="InterPro" id="IPR001610">
    <property type="entry name" value="PAC"/>
</dbReference>
<dbReference type="PROSITE" id="PS50894">
    <property type="entry name" value="HPT"/>
    <property type="match status" value="1"/>
</dbReference>
<proteinExistence type="predicted"/>
<dbReference type="RefSeq" id="WP_013407331.1">
    <property type="nucleotide sequence ID" value="NC_014655.1"/>
</dbReference>
<comment type="catalytic activity">
    <reaction evidence="1">
        <text>ATP + protein L-histidine = ADP + protein N-phospho-L-histidine.</text>
        <dbReference type="EC" id="2.7.13.3"/>
    </reaction>
</comment>
<dbReference type="HOGENOM" id="CLU_002188_1_0_10"/>
<dbReference type="InterPro" id="IPR000700">
    <property type="entry name" value="PAS-assoc_C"/>
</dbReference>
<keyword evidence="7" id="KW-0812">Transmembrane</keyword>
<accession>E4RXD2</accession>
<dbReference type="STRING" id="649349.Lbys_0503"/>
<evidence type="ECO:0000256" key="1">
    <source>
        <dbReference type="ARBA" id="ARBA00000085"/>
    </source>
</evidence>
<dbReference type="CDD" id="cd16922">
    <property type="entry name" value="HATPase_EvgS-ArcB-TorS-like"/>
    <property type="match status" value="1"/>
</dbReference>
<name>E4RXD2_LEAB4</name>
<dbReference type="Pfam" id="PF00072">
    <property type="entry name" value="Response_reg"/>
    <property type="match status" value="2"/>
</dbReference>
<dbReference type="CDD" id="cd17546">
    <property type="entry name" value="REC_hyHK_CKI1_RcsC-like"/>
    <property type="match status" value="1"/>
</dbReference>
<dbReference type="PANTHER" id="PTHR45339:SF1">
    <property type="entry name" value="HYBRID SIGNAL TRANSDUCTION HISTIDINE KINASE J"/>
    <property type="match status" value="1"/>
</dbReference>
<dbReference type="InterPro" id="IPR011006">
    <property type="entry name" value="CheY-like_superfamily"/>
</dbReference>
<feature type="domain" description="HPt" evidence="20">
    <location>
        <begin position="1195"/>
        <end position="1286"/>
    </location>
</feature>
<dbReference type="GO" id="GO:0005524">
    <property type="term" value="F:ATP binding"/>
    <property type="evidence" value="ECO:0007669"/>
    <property type="project" value="UniProtKB-KW"/>
</dbReference>
<evidence type="ECO:0000256" key="5">
    <source>
        <dbReference type="ARBA" id="ARBA00022553"/>
    </source>
</evidence>
<dbReference type="InterPro" id="IPR029016">
    <property type="entry name" value="GAF-like_dom_sf"/>
</dbReference>
<dbReference type="SUPFAM" id="SSF52172">
    <property type="entry name" value="CheY-like"/>
    <property type="match status" value="2"/>
</dbReference>
<evidence type="ECO:0000259" key="18">
    <source>
        <dbReference type="PROSITE" id="PS50112"/>
    </source>
</evidence>
<dbReference type="SMART" id="SM00387">
    <property type="entry name" value="HATPase_c"/>
    <property type="match status" value="1"/>
</dbReference>
<dbReference type="InterPro" id="IPR003661">
    <property type="entry name" value="HisK_dim/P_dom"/>
</dbReference>
<dbReference type="Pfam" id="PF00512">
    <property type="entry name" value="HisKA"/>
    <property type="match status" value="1"/>
</dbReference>
<dbReference type="NCBIfam" id="TIGR00229">
    <property type="entry name" value="sensory_box"/>
    <property type="match status" value="2"/>
</dbReference>
<keyword evidence="13" id="KW-0472">Membrane</keyword>
<dbReference type="FunFam" id="3.30.565.10:FF:000010">
    <property type="entry name" value="Sensor histidine kinase RcsC"/>
    <property type="match status" value="1"/>
</dbReference>
<dbReference type="InterPro" id="IPR013656">
    <property type="entry name" value="PAS_4"/>
</dbReference>
<evidence type="ECO:0000259" key="16">
    <source>
        <dbReference type="PROSITE" id="PS50109"/>
    </source>
</evidence>
<dbReference type="PROSITE" id="PS50110">
    <property type="entry name" value="RESPONSE_REGULATORY"/>
    <property type="match status" value="2"/>
</dbReference>
<dbReference type="Pfam" id="PF08447">
    <property type="entry name" value="PAS_3"/>
    <property type="match status" value="1"/>
</dbReference>
<evidence type="ECO:0000259" key="17">
    <source>
        <dbReference type="PROSITE" id="PS50110"/>
    </source>
</evidence>
<dbReference type="InterPro" id="IPR036097">
    <property type="entry name" value="HisK_dim/P_sf"/>
</dbReference>
<dbReference type="CDD" id="cd00130">
    <property type="entry name" value="PAS"/>
    <property type="match status" value="2"/>
</dbReference>
<dbReference type="PROSITE" id="PS50112">
    <property type="entry name" value="PAS"/>
    <property type="match status" value="1"/>
</dbReference>
<dbReference type="PROSITE" id="PS50113">
    <property type="entry name" value="PAC"/>
    <property type="match status" value="1"/>
</dbReference>
<dbReference type="PANTHER" id="PTHR45339">
    <property type="entry name" value="HYBRID SIGNAL TRANSDUCTION HISTIDINE KINASE J"/>
    <property type="match status" value="1"/>
</dbReference>
<dbReference type="InterPro" id="IPR003018">
    <property type="entry name" value="GAF"/>
</dbReference>
<dbReference type="Gene3D" id="3.30.450.40">
    <property type="match status" value="1"/>
</dbReference>
<keyword evidence="6" id="KW-0808">Transferase</keyword>
<dbReference type="InterPro" id="IPR003594">
    <property type="entry name" value="HATPase_dom"/>
</dbReference>
<evidence type="ECO:0000256" key="14">
    <source>
        <dbReference type="PROSITE-ProRule" id="PRU00110"/>
    </source>
</evidence>
<evidence type="ECO:0000256" key="13">
    <source>
        <dbReference type="ARBA" id="ARBA00023136"/>
    </source>
</evidence>
<feature type="modified residue" description="4-aspartylphosphate" evidence="15">
    <location>
        <position position="958"/>
    </location>
</feature>
<feature type="domain" description="Response regulatory" evidence="17">
    <location>
        <begin position="1052"/>
        <end position="1170"/>
    </location>
</feature>
<dbReference type="SMART" id="SM00388">
    <property type="entry name" value="HisKA"/>
    <property type="match status" value="1"/>
</dbReference>
<dbReference type="SMART" id="SM00086">
    <property type="entry name" value="PAC"/>
    <property type="match status" value="2"/>
</dbReference>
<dbReference type="InterPro" id="IPR013655">
    <property type="entry name" value="PAS_fold_3"/>
</dbReference>
<dbReference type="PROSITE" id="PS50109">
    <property type="entry name" value="HIS_KIN"/>
    <property type="match status" value="1"/>
</dbReference>
<dbReference type="InterPro" id="IPR035965">
    <property type="entry name" value="PAS-like_dom_sf"/>
</dbReference>
<dbReference type="Gene3D" id="3.30.565.10">
    <property type="entry name" value="Histidine kinase-like ATPase, C-terminal domain"/>
    <property type="match status" value="1"/>
</dbReference>
<keyword evidence="10" id="KW-0067">ATP-binding</keyword>
<evidence type="ECO:0000259" key="19">
    <source>
        <dbReference type="PROSITE" id="PS50113"/>
    </source>
</evidence>
<dbReference type="SUPFAM" id="SSF47384">
    <property type="entry name" value="Homodimeric domain of signal transducing histidine kinase"/>
    <property type="match status" value="1"/>
</dbReference>
<protein>
    <recommendedName>
        <fullName evidence="3">histidine kinase</fullName>
        <ecNumber evidence="3">2.7.13.3</ecNumber>
    </recommendedName>
</protein>
<evidence type="ECO:0000256" key="11">
    <source>
        <dbReference type="ARBA" id="ARBA00022989"/>
    </source>
</evidence>
<dbReference type="eggNOG" id="COG2205">
    <property type="taxonomic scope" value="Bacteria"/>
</dbReference>
<evidence type="ECO:0000256" key="2">
    <source>
        <dbReference type="ARBA" id="ARBA00004651"/>
    </source>
</evidence>
<evidence type="ECO:0000256" key="4">
    <source>
        <dbReference type="ARBA" id="ARBA00022475"/>
    </source>
</evidence>
<feature type="domain" description="PAS" evidence="18">
    <location>
        <begin position="280"/>
        <end position="350"/>
    </location>
</feature>
<dbReference type="Pfam" id="PF02518">
    <property type="entry name" value="HATPase_c"/>
    <property type="match status" value="1"/>
</dbReference>